<comment type="similarity">
    <text evidence="1 5">Belongs to the ModE family.</text>
</comment>
<dbReference type="AlphaFoldDB" id="H8GII8"/>
<dbReference type="Pfam" id="PF00126">
    <property type="entry name" value="HTH_1"/>
    <property type="match status" value="1"/>
</dbReference>
<keyword evidence="3 5" id="KW-0500">Molybdenum</keyword>
<dbReference type="SUPFAM" id="SSF46785">
    <property type="entry name" value="Winged helix' DNA-binding domain"/>
    <property type="match status" value="1"/>
</dbReference>
<dbReference type="Gene3D" id="1.10.10.10">
    <property type="entry name" value="Winged helix-like DNA-binding domain superfamily/Winged helix DNA-binding domain"/>
    <property type="match status" value="1"/>
</dbReference>
<feature type="domain" description="Mop" evidence="7">
    <location>
        <begin position="200"/>
        <end position="266"/>
    </location>
</feature>
<keyword evidence="2 5" id="KW-0813">Transport</keyword>
<reference evidence="8 9" key="1">
    <citation type="journal article" date="2013" name="Genome Announc.">
        <title>Genome Sequence of the Obligate Gammaproteobacterial Methanotroph Methylomicrobium album Strain BG8.</title>
        <authorList>
            <person name="Kits K.D."/>
            <person name="Kalyuzhnaya M.G."/>
            <person name="Klotz M.G."/>
            <person name="Jetten M.S."/>
            <person name="Op den Camp H.J."/>
            <person name="Vuilleumier S."/>
            <person name="Bringel F."/>
            <person name="Dispirito A.A."/>
            <person name="Murrell J.C."/>
            <person name="Bruce D."/>
            <person name="Cheng J.F."/>
            <person name="Copeland A."/>
            <person name="Goodwin L."/>
            <person name="Hauser L."/>
            <person name="Lajus A."/>
            <person name="Land M.L."/>
            <person name="Lapidus A."/>
            <person name="Lucas S."/>
            <person name="Medigue C."/>
            <person name="Pitluck S."/>
            <person name="Woyke T."/>
            <person name="Zeytun A."/>
            <person name="Stein L.Y."/>
        </authorList>
    </citation>
    <scope>NUCLEOTIDE SEQUENCE [LARGE SCALE GENOMIC DNA]</scope>
    <source>
        <strain evidence="8 9">BG8</strain>
    </source>
</reference>
<dbReference type="InterPro" id="IPR051815">
    <property type="entry name" value="Molybdate_resp_trans_reg"/>
</dbReference>
<dbReference type="PANTHER" id="PTHR30432:SF1">
    <property type="entry name" value="DNA-BINDING TRANSCRIPTIONAL DUAL REGULATOR MODE"/>
    <property type="match status" value="1"/>
</dbReference>
<dbReference type="InterPro" id="IPR036388">
    <property type="entry name" value="WH-like_DNA-bd_sf"/>
</dbReference>
<keyword evidence="9" id="KW-1185">Reference proteome</keyword>
<protein>
    <submittedName>
        <fullName evidence="8">Molybdenum-binding protein</fullName>
    </submittedName>
</protein>
<dbReference type="InterPro" id="IPR008995">
    <property type="entry name" value="Mo/tungstate-bd_C_term_dom"/>
</dbReference>
<dbReference type="InterPro" id="IPR036390">
    <property type="entry name" value="WH_DNA-bd_sf"/>
</dbReference>
<dbReference type="InterPro" id="IPR005116">
    <property type="entry name" value="Transp-assoc_OB_typ1"/>
</dbReference>
<dbReference type="EMBL" id="CM001475">
    <property type="protein sequence ID" value="EIC29015.1"/>
    <property type="molecule type" value="Genomic_DNA"/>
</dbReference>
<evidence type="ECO:0000313" key="9">
    <source>
        <dbReference type="Proteomes" id="UP000005090"/>
    </source>
</evidence>
<evidence type="ECO:0000256" key="6">
    <source>
        <dbReference type="PIRSR" id="PIRSR005763-1"/>
    </source>
</evidence>
<dbReference type="PIRSF" id="PIRSF005763">
    <property type="entry name" value="Txn_reg_ModE"/>
    <property type="match status" value="1"/>
</dbReference>
<evidence type="ECO:0000256" key="1">
    <source>
        <dbReference type="ARBA" id="ARBA00008110"/>
    </source>
</evidence>
<dbReference type="PROSITE" id="PS51866">
    <property type="entry name" value="MOP"/>
    <property type="match status" value="2"/>
</dbReference>
<dbReference type="Proteomes" id="UP000005090">
    <property type="component" value="Chromosome"/>
</dbReference>
<evidence type="ECO:0000256" key="4">
    <source>
        <dbReference type="ARBA" id="ARBA00022737"/>
    </source>
</evidence>
<dbReference type="SUPFAM" id="SSF50331">
    <property type="entry name" value="MOP-like"/>
    <property type="match status" value="1"/>
</dbReference>
<dbReference type="GO" id="GO:0015689">
    <property type="term" value="P:molybdate ion transport"/>
    <property type="evidence" value="ECO:0007669"/>
    <property type="project" value="UniProtKB-UniRule"/>
</dbReference>
<accession>H8GII8</accession>
<evidence type="ECO:0000256" key="2">
    <source>
        <dbReference type="ARBA" id="ARBA00022448"/>
    </source>
</evidence>
<dbReference type="Gene3D" id="2.40.50.100">
    <property type="match status" value="2"/>
</dbReference>
<dbReference type="InterPro" id="IPR000847">
    <property type="entry name" value="LysR_HTH_N"/>
</dbReference>
<feature type="region of interest" description="Required for dimer formation and molybdate binding" evidence="6">
    <location>
        <begin position="129"/>
        <end position="137"/>
    </location>
</feature>
<dbReference type="InterPro" id="IPR016462">
    <property type="entry name" value="ModE"/>
</dbReference>
<keyword evidence="4" id="KW-0677">Repeat</keyword>
<evidence type="ECO:0000259" key="7">
    <source>
        <dbReference type="PROSITE" id="PS51866"/>
    </source>
</evidence>
<gene>
    <name evidence="8" type="ORF">Metal_1206</name>
</gene>
<feature type="domain" description="Mop" evidence="7">
    <location>
        <begin position="128"/>
        <end position="194"/>
    </location>
</feature>
<dbReference type="RefSeq" id="WP_005370566.1">
    <property type="nucleotide sequence ID" value="NZ_CM001475.1"/>
</dbReference>
<dbReference type="InterPro" id="IPR004606">
    <property type="entry name" value="Mop_domain"/>
</dbReference>
<dbReference type="PANTHER" id="PTHR30432">
    <property type="entry name" value="TRANSCRIPTIONAL REGULATOR MODE"/>
    <property type="match status" value="1"/>
</dbReference>
<dbReference type="Pfam" id="PF03459">
    <property type="entry name" value="TOBE"/>
    <property type="match status" value="2"/>
</dbReference>
<evidence type="ECO:0000256" key="3">
    <source>
        <dbReference type="ARBA" id="ARBA00022505"/>
    </source>
</evidence>
<dbReference type="HOGENOM" id="CLU_087839_0_0_6"/>
<dbReference type="eggNOG" id="COG3585">
    <property type="taxonomic scope" value="Bacteria"/>
</dbReference>
<dbReference type="GO" id="GO:0030151">
    <property type="term" value="F:molybdenum ion binding"/>
    <property type="evidence" value="ECO:0007669"/>
    <property type="project" value="UniProtKB-UniRule"/>
</dbReference>
<proteinExistence type="inferred from homology"/>
<evidence type="ECO:0000256" key="5">
    <source>
        <dbReference type="PIRNR" id="PIRNR005763"/>
    </source>
</evidence>
<dbReference type="STRING" id="686340.Metal_1206"/>
<sequence length="269" mass="29018">MNPNDNAPSRWIEGELRLAGMLDARMMELLKAIDRSGSINQAAKQMGLSYKGAWQMLERANNGAPQTLLTTAIGGSKGGGTALTPAGKALLALFTRLEQKHRDFIAELNRSLAEDPATILLLQRLEVKTSTRNQLFGQVTAIDRDVADARITVRLKGGEEVVSSFSTASLDALAIGIGADAVLMINSADIMLLTDPALERISARNRLLGKVMRIRHDIVDSEVIVLLPNGEILAAMITQQSLRKLALMPGMSVWAVFKAHAPILGVRSS</sequence>
<organism evidence="8 9">
    <name type="scientific">Methylomicrobium album BG8</name>
    <dbReference type="NCBI Taxonomy" id="686340"/>
    <lineage>
        <taxon>Bacteria</taxon>
        <taxon>Pseudomonadati</taxon>
        <taxon>Pseudomonadota</taxon>
        <taxon>Gammaproteobacteria</taxon>
        <taxon>Methylococcales</taxon>
        <taxon>Methylococcaceae</taxon>
        <taxon>Methylomicrobium</taxon>
    </lineage>
</organism>
<dbReference type="eggNOG" id="COG2005">
    <property type="taxonomic scope" value="Bacteria"/>
</dbReference>
<dbReference type="GO" id="GO:0003700">
    <property type="term" value="F:DNA-binding transcription factor activity"/>
    <property type="evidence" value="ECO:0007669"/>
    <property type="project" value="InterPro"/>
</dbReference>
<evidence type="ECO:0000313" key="8">
    <source>
        <dbReference type="EMBL" id="EIC29015.1"/>
    </source>
</evidence>
<name>H8GII8_METAL</name>
<dbReference type="NCBIfam" id="TIGR00638">
    <property type="entry name" value="Mop"/>
    <property type="match status" value="1"/>
</dbReference>